<dbReference type="EMBL" id="CAFBPQ010000014">
    <property type="protein sequence ID" value="CAB5021074.1"/>
    <property type="molecule type" value="Genomic_DNA"/>
</dbReference>
<reference evidence="3" key="1">
    <citation type="submission" date="2020-05" db="EMBL/GenBank/DDBJ databases">
        <authorList>
            <person name="Chiriac C."/>
            <person name="Salcher M."/>
            <person name="Ghai R."/>
            <person name="Kavagutti S V."/>
        </authorList>
    </citation>
    <scope>NUCLEOTIDE SEQUENCE</scope>
</reference>
<accession>A0A6J7R2P9</accession>
<name>A0A6J7R2P9_9ZZZZ</name>
<organism evidence="3">
    <name type="scientific">freshwater metagenome</name>
    <dbReference type="NCBI Taxonomy" id="449393"/>
    <lineage>
        <taxon>unclassified sequences</taxon>
        <taxon>metagenomes</taxon>
        <taxon>ecological metagenomes</taxon>
    </lineage>
</organism>
<evidence type="ECO:0000313" key="1">
    <source>
        <dbReference type="EMBL" id="CAB4737502.1"/>
    </source>
</evidence>
<protein>
    <submittedName>
        <fullName evidence="3">Unannotated protein</fullName>
    </submittedName>
</protein>
<gene>
    <name evidence="1" type="ORF">UFOPK2683_01670</name>
    <name evidence="2" type="ORF">UFOPK3897_00503</name>
    <name evidence="3" type="ORF">UFOPK4121_00662</name>
</gene>
<sequence>MNTQLMRTISSLSLLQSGIARASVNSNSSHLTHAAFGYAPAQIWLPIMGTKTTPKLEPRTLNPISP</sequence>
<dbReference type="EMBL" id="CAEZYK010000156">
    <property type="protein sequence ID" value="CAB4737502.1"/>
    <property type="molecule type" value="Genomic_DNA"/>
</dbReference>
<dbReference type="AlphaFoldDB" id="A0A6J7R2P9"/>
<dbReference type="EMBL" id="CAFBOF010000006">
    <property type="protein sequence ID" value="CAB4971901.1"/>
    <property type="molecule type" value="Genomic_DNA"/>
</dbReference>
<evidence type="ECO:0000313" key="2">
    <source>
        <dbReference type="EMBL" id="CAB4971901.1"/>
    </source>
</evidence>
<evidence type="ECO:0000313" key="3">
    <source>
        <dbReference type="EMBL" id="CAB5021074.1"/>
    </source>
</evidence>
<proteinExistence type="predicted"/>